<evidence type="ECO:0000313" key="1">
    <source>
        <dbReference type="EMBL" id="ABI35721.1"/>
    </source>
</evidence>
<reference evidence="1" key="2">
    <citation type="submission" date="2006-07" db="EMBL/GenBank/DDBJ databases">
        <authorList>
            <person name="Zhang C.-X."/>
            <person name="Yang Z.-N."/>
            <person name="Ma X.-C."/>
            <person name="Xiao Q."/>
        </authorList>
    </citation>
    <scope>NUCLEOTIDE SEQUENCE</scope>
    <source>
        <strain evidence="1">A1</strain>
    </source>
</reference>
<reference evidence="1 3" key="3">
    <citation type="journal article" date="2007" name="Virology">
        <title>Genome sequence and organization of a nucleopolyhedrovirus that infects the tea looper caterpillar, Ectropis obliqua.</title>
        <authorList>
            <person name="Ma X.C."/>
            <person name="Shang J.Y."/>
            <person name="Yang Z.N."/>
            <person name="Bao Y.Y."/>
            <person name="Xiao Q."/>
            <person name="Zhang C.X."/>
        </authorList>
    </citation>
    <scope>NUCLEOTIDE SEQUENCE [LARGE SCALE GENOMIC DNA]</scope>
    <source>
        <strain evidence="1 3">A1</strain>
    </source>
</reference>
<evidence type="ECO:0000313" key="2">
    <source>
        <dbReference type="EMBL" id="QWV59694.1"/>
    </source>
</evidence>
<sequence>MASSSTRADIFDVNNIVILSINYIEKIKHLSYKGFVNDYYVYENTYTHAIEKYKKYIKILGDYQNSIIYVY</sequence>
<dbReference type="RefSeq" id="YP_874230.1">
    <property type="nucleotide sequence ID" value="NC_008586.1"/>
</dbReference>
<organism evidence="1 3">
    <name type="scientific">Ectropis obliqua nucleopolyhedrovirus</name>
    <dbReference type="NCBI Taxonomy" id="59376"/>
    <lineage>
        <taxon>Viruses</taxon>
        <taxon>Viruses incertae sedis</taxon>
        <taxon>Naldaviricetes</taxon>
        <taxon>Lefavirales</taxon>
        <taxon>Baculoviridae</taxon>
        <taxon>Alphabaculovirus</taxon>
        <taxon>Alphabaculovirus ecobliquae</taxon>
    </lineage>
</organism>
<reference evidence="2" key="4">
    <citation type="submission" date="2021-06" db="EMBL/GenBank/DDBJ databases">
        <authorList>
            <person name="Xiao Q."/>
            <person name="Zhang X.X."/>
            <person name="Tang M.J."/>
        </authorList>
    </citation>
    <scope>NUCLEOTIDE SEQUENCE</scope>
    <source>
        <strain evidence="2">QF4</strain>
    </source>
</reference>
<reference evidence="1 3" key="1">
    <citation type="journal article" date="2006" name="J. Microbiol.">
        <title>Morphological, phylogenetic and biological characteristics of Ectropis obliqua single-nucleocapsid nucleopolyhedrovirus.</title>
        <authorList>
            <person name="Ma X.C."/>
            <person name="Xu H.J."/>
            <person name="Tang M.J."/>
            <person name="Xiao Q."/>
            <person name="Hong J."/>
            <person name="Zhang C.X."/>
        </authorList>
    </citation>
    <scope>NUCLEOTIDE SEQUENCE [LARGE SCALE GENOMIC DNA]</scope>
    <source>
        <strain evidence="1 3">A1</strain>
    </source>
</reference>
<proteinExistence type="predicted"/>
<keyword evidence="3" id="KW-1185">Reference proteome</keyword>
<name>A0EYU0_9ABAC</name>
<dbReference type="EMBL" id="DQ837165">
    <property type="protein sequence ID" value="ABI35721.1"/>
    <property type="molecule type" value="Genomic_DNA"/>
</dbReference>
<dbReference type="Proteomes" id="UP000214344">
    <property type="component" value="Segment"/>
</dbReference>
<dbReference type="KEGG" id="vg:5176489"/>
<evidence type="ECO:0000313" key="3">
    <source>
        <dbReference type="Proteomes" id="UP000214344"/>
    </source>
</evidence>
<dbReference type="EMBL" id="MZ394738">
    <property type="protein sequence ID" value="QWV59694.1"/>
    <property type="molecule type" value="Genomic_DNA"/>
</dbReference>
<accession>A0EYU0</accession>
<protein>
    <submittedName>
        <fullName evidence="1">Uncharacterized protein</fullName>
    </submittedName>
</protein>
<gene>
    <name evidence="2" type="ORF">QF4000108</name>
</gene>